<evidence type="ECO:0000256" key="3">
    <source>
        <dbReference type="ARBA" id="ARBA00023187"/>
    </source>
</evidence>
<feature type="compositionally biased region" description="Basic and acidic residues" evidence="4">
    <location>
        <begin position="46"/>
        <end position="70"/>
    </location>
</feature>
<keyword evidence="1" id="KW-0507">mRNA processing</keyword>
<feature type="compositionally biased region" description="Low complexity" evidence="4">
    <location>
        <begin position="278"/>
        <end position="287"/>
    </location>
</feature>
<keyword evidence="3" id="KW-0508">mRNA splicing</keyword>
<dbReference type="GO" id="GO:0008380">
    <property type="term" value="P:RNA splicing"/>
    <property type="evidence" value="ECO:0007669"/>
    <property type="project" value="UniProtKB-KW"/>
</dbReference>
<dbReference type="PANTHER" id="PTHR23139">
    <property type="entry name" value="RNA-BINDING PROTEIN"/>
    <property type="match status" value="1"/>
</dbReference>
<feature type="compositionally biased region" description="Basic and acidic residues" evidence="4">
    <location>
        <begin position="1"/>
        <end position="22"/>
    </location>
</feature>
<sequence length="842" mass="91283">MSDRDGRGGRDARADRYVDDPQHSSSRGSMEGSRSGGGGRYNRALNRRDGNNSDGNDGRRRSTSRERDTADAPAVGGNDFYNDGSNYRPHQRPRYDSGYDNAWQQQQQQQQPPFMAGDDFNHGGGNAYGMPANANNSGYPFYDMMPPPQPFNPHHDSSLGGAMPFAMPGFESNAHSHNSGMDTAGLLQFLIQQQQQQHSGPHGHPSPLPDAFRNAYDGEDLNAARVPNSAPAASRVLPSVDEFVPVVPKSLLSLVRGGPSAPEGGEGDGANPNNGSDQAGAPAQQAPAAGGGVVVLLEAPKIAPEVDRRAREQRRAHISGFPNGTTREALEHYFRLLLPEVRRLKTEREIRQLAEETGLIQDEGEDAVRHIPPNANLSNIDEIKELALNQGKSKPFSFIEVRLADMIDELVQQCQADPQRFLFPTPEGRAYPLTIRRPRDTQPLTGVEESKVVLIGIPATIPADAVRSIFENSGELLAFEFSNGYAYGEFAELRAATEFRADVHGHVFGSTAAIALPLYDWLKVLLVREGLDITIADNDPVSGSYVMKQVRERMPDITLSGRGANASGAGGGADGGSGATRSTALVIAEDPEAASLQIMRELLDMSFTLPDMLARFAALHPHLRPLYANTQVTVYPTPVLVLLNLFDEEELIHDATYSRLLADIEEEVEKYGRVRQLIVPRRGARPKLPEAPKPGVDYDEEDAPAKEAAMAAYNAAKKQFGAVLGRYMNRQTHPVWGGYGRVFVEYETVDEAAEAQQQIAGKLFGGRTVVTSFLYPDLLKDDEEEAPREEGESHPGDAADAEASVDRSAQHPESGAEEAGEGGDDAAESATAEPAEPAESID</sequence>
<dbReference type="SUPFAM" id="SSF54928">
    <property type="entry name" value="RNA-binding domain, RBD"/>
    <property type="match status" value="1"/>
</dbReference>
<dbReference type="GO" id="GO:0006397">
    <property type="term" value="P:mRNA processing"/>
    <property type="evidence" value="ECO:0007669"/>
    <property type="project" value="UniProtKB-KW"/>
</dbReference>
<dbReference type="OrthoDB" id="10266058at2759"/>
<protein>
    <recommendedName>
        <fullName evidence="7">RRM domain-containing protein</fullName>
    </recommendedName>
</protein>
<dbReference type="InterPro" id="IPR012677">
    <property type="entry name" value="Nucleotide-bd_a/b_plait_sf"/>
</dbReference>
<dbReference type="AlphaFoldDB" id="A0A0N1HWG2"/>
<feature type="compositionally biased region" description="Acidic residues" evidence="4">
    <location>
        <begin position="815"/>
        <end position="827"/>
    </location>
</feature>
<dbReference type="InterPro" id="IPR035979">
    <property type="entry name" value="RBD_domain_sf"/>
</dbReference>
<keyword evidence="2" id="KW-0694">RNA-binding</keyword>
<feature type="compositionally biased region" description="Low complexity" evidence="4">
    <location>
        <begin position="24"/>
        <end position="33"/>
    </location>
</feature>
<comment type="caution">
    <text evidence="5">The sequence shown here is derived from an EMBL/GenBank/DDBJ whole genome shotgun (WGS) entry which is preliminary data.</text>
</comment>
<accession>A0A0N1HWG2</accession>
<dbReference type="OMA" id="FRADVHG"/>
<dbReference type="GO" id="GO:0003723">
    <property type="term" value="F:RNA binding"/>
    <property type="evidence" value="ECO:0007669"/>
    <property type="project" value="UniProtKB-KW"/>
</dbReference>
<proteinExistence type="predicted"/>
<keyword evidence="6" id="KW-1185">Reference proteome</keyword>
<dbReference type="VEuPathDB" id="TriTrypDB:Lsey_0202_0080"/>
<feature type="compositionally biased region" description="Low complexity" evidence="4">
    <location>
        <begin position="193"/>
        <end position="205"/>
    </location>
</feature>
<reference evidence="5 6" key="1">
    <citation type="journal article" date="2015" name="PLoS Pathog.">
        <title>Leptomonas seymouri: Adaptations to the Dixenous Life Cycle Analyzed by Genome Sequencing, Transcriptome Profiling and Co-infection with Leishmania donovani.</title>
        <authorList>
            <person name="Kraeva N."/>
            <person name="Butenko A."/>
            <person name="Hlavacova J."/>
            <person name="Kostygov A."/>
            <person name="Myskova J."/>
            <person name="Grybchuk D."/>
            <person name="Lestinova T."/>
            <person name="Votypka J."/>
            <person name="Volf P."/>
            <person name="Opperdoes F."/>
            <person name="Flegontov P."/>
            <person name="Lukes J."/>
            <person name="Yurchenko V."/>
        </authorList>
    </citation>
    <scope>NUCLEOTIDE SEQUENCE [LARGE SCALE GENOMIC DNA]</scope>
    <source>
        <strain evidence="5 6">ATCC 30220</strain>
    </source>
</reference>
<evidence type="ECO:0000256" key="2">
    <source>
        <dbReference type="ARBA" id="ARBA00022884"/>
    </source>
</evidence>
<feature type="region of interest" description="Disordered" evidence="4">
    <location>
        <begin position="193"/>
        <end position="215"/>
    </location>
</feature>
<feature type="region of interest" description="Disordered" evidence="4">
    <location>
        <begin position="1"/>
        <end position="125"/>
    </location>
</feature>
<evidence type="ECO:0000313" key="5">
    <source>
        <dbReference type="EMBL" id="KPI85218.1"/>
    </source>
</evidence>
<dbReference type="Gene3D" id="3.30.70.330">
    <property type="match status" value="1"/>
</dbReference>
<feature type="region of interest" description="Disordered" evidence="4">
    <location>
        <begin position="783"/>
        <end position="842"/>
    </location>
</feature>
<evidence type="ECO:0000256" key="4">
    <source>
        <dbReference type="SAM" id="MobiDB-lite"/>
    </source>
</evidence>
<name>A0A0N1HWG2_LEPSE</name>
<dbReference type="CDD" id="cd12232">
    <property type="entry name" value="RRM3_U2AF65"/>
    <property type="match status" value="1"/>
</dbReference>
<evidence type="ECO:0008006" key="7">
    <source>
        <dbReference type="Google" id="ProtNLM"/>
    </source>
</evidence>
<feature type="region of interest" description="Disordered" evidence="4">
    <location>
        <begin position="255"/>
        <end position="287"/>
    </location>
</feature>
<gene>
    <name evidence="5" type="ORF">ABL78_5726</name>
</gene>
<dbReference type="EMBL" id="LJSK01000202">
    <property type="protein sequence ID" value="KPI85218.1"/>
    <property type="molecule type" value="Genomic_DNA"/>
</dbReference>
<organism evidence="5 6">
    <name type="scientific">Leptomonas seymouri</name>
    <dbReference type="NCBI Taxonomy" id="5684"/>
    <lineage>
        <taxon>Eukaryota</taxon>
        <taxon>Discoba</taxon>
        <taxon>Euglenozoa</taxon>
        <taxon>Kinetoplastea</taxon>
        <taxon>Metakinetoplastina</taxon>
        <taxon>Trypanosomatida</taxon>
        <taxon>Trypanosomatidae</taxon>
        <taxon>Leishmaniinae</taxon>
        <taxon>Leptomonas</taxon>
    </lineage>
</organism>
<evidence type="ECO:0000256" key="1">
    <source>
        <dbReference type="ARBA" id="ARBA00022664"/>
    </source>
</evidence>
<evidence type="ECO:0000313" key="6">
    <source>
        <dbReference type="Proteomes" id="UP000038009"/>
    </source>
</evidence>
<dbReference type="Proteomes" id="UP000038009">
    <property type="component" value="Unassembled WGS sequence"/>
</dbReference>
<feature type="compositionally biased region" description="Low complexity" evidence="4">
    <location>
        <begin position="828"/>
        <end position="842"/>
    </location>
</feature>
<feature type="compositionally biased region" description="Basic and acidic residues" evidence="4">
    <location>
        <begin position="788"/>
        <end position="797"/>
    </location>
</feature>